<reference evidence="3 4" key="1">
    <citation type="submission" date="2016-11" db="EMBL/GenBank/DDBJ databases">
        <authorList>
            <person name="Jaros S."/>
            <person name="Januszkiewicz K."/>
            <person name="Wedrychowicz H."/>
        </authorList>
    </citation>
    <scope>NUCLEOTIDE SEQUENCE [LARGE SCALE GENOMIC DNA]</scope>
    <source>
        <strain evidence="3 4">LMG 20594</strain>
    </source>
</reference>
<evidence type="ECO:0000313" key="3">
    <source>
        <dbReference type="EMBL" id="SHL07292.1"/>
    </source>
</evidence>
<dbReference type="STRING" id="169427.SAMN05192548_10171"/>
<dbReference type="RefSeq" id="WP_084561429.1">
    <property type="nucleotide sequence ID" value="NZ_FRAB01000017.1"/>
</dbReference>
<protein>
    <recommendedName>
        <fullName evidence="5">Beta-hexosaminidase</fullName>
    </recommendedName>
</protein>
<accession>A0A1M6XMQ2</accession>
<feature type="region of interest" description="Disordered" evidence="1">
    <location>
        <begin position="95"/>
        <end position="117"/>
    </location>
</feature>
<sequence length="117" mass="13099">MQRLTSTLQPETVRRDTIRLRTIVKYDPMAARPTTLILVGKYVVARKPIADSVHTLYMIMDGRDVVRTQISYPTAADCEGAIRAAANARTETARALAKAKKSSRKGWQARPMRVKEA</sequence>
<dbReference type="EMBL" id="FRAB01000017">
    <property type="protein sequence ID" value="SHK24916.1"/>
    <property type="molecule type" value="Genomic_DNA"/>
</dbReference>
<name>A0A1M6XMQ2_9BURK</name>
<dbReference type="AlphaFoldDB" id="A0A1M6XMQ2"/>
<dbReference type="EMBL" id="FRAB01000057">
    <property type="protein sequence ID" value="SHL07292.1"/>
    <property type="molecule type" value="Genomic_DNA"/>
</dbReference>
<organism evidence="3 4">
    <name type="scientific">Paraburkholderia terricola</name>
    <dbReference type="NCBI Taxonomy" id="169427"/>
    <lineage>
        <taxon>Bacteria</taxon>
        <taxon>Pseudomonadati</taxon>
        <taxon>Pseudomonadota</taxon>
        <taxon>Betaproteobacteria</taxon>
        <taxon>Burkholderiales</taxon>
        <taxon>Burkholderiaceae</taxon>
        <taxon>Paraburkholderia</taxon>
    </lineage>
</organism>
<gene>
    <name evidence="2" type="ORF">SAMN05192548_10171</name>
    <name evidence="3" type="ORF">SAMN05192548_105745</name>
</gene>
<feature type="non-terminal residue" evidence="3">
    <location>
        <position position="117"/>
    </location>
</feature>
<evidence type="ECO:0000313" key="4">
    <source>
        <dbReference type="Proteomes" id="UP000184395"/>
    </source>
</evidence>
<proteinExistence type="predicted"/>
<evidence type="ECO:0000256" key="1">
    <source>
        <dbReference type="SAM" id="MobiDB-lite"/>
    </source>
</evidence>
<dbReference type="Proteomes" id="UP000184395">
    <property type="component" value="Unassembled WGS sequence"/>
</dbReference>
<evidence type="ECO:0000313" key="2">
    <source>
        <dbReference type="EMBL" id="SHK24916.1"/>
    </source>
</evidence>
<evidence type="ECO:0008006" key="5">
    <source>
        <dbReference type="Google" id="ProtNLM"/>
    </source>
</evidence>